<proteinExistence type="predicted"/>
<dbReference type="AlphaFoldDB" id="K2I8F1"/>
<dbReference type="Pfam" id="PF06568">
    <property type="entry name" value="YjiS-like"/>
    <property type="match status" value="1"/>
</dbReference>
<evidence type="ECO:0000313" key="2">
    <source>
        <dbReference type="EMBL" id="EKE45330.1"/>
    </source>
</evidence>
<name>K2I8F1_9RHOB</name>
<dbReference type="Proteomes" id="UP000006765">
    <property type="component" value="Unassembled WGS sequence"/>
</dbReference>
<organism evidence="2 3">
    <name type="scientific">Oceaniovalibus guishaninsula JLT2003</name>
    <dbReference type="NCBI Taxonomy" id="1231392"/>
    <lineage>
        <taxon>Bacteria</taxon>
        <taxon>Pseudomonadati</taxon>
        <taxon>Pseudomonadota</taxon>
        <taxon>Alphaproteobacteria</taxon>
        <taxon>Rhodobacterales</taxon>
        <taxon>Roseobacteraceae</taxon>
        <taxon>Oceaniovalibus</taxon>
    </lineage>
</organism>
<evidence type="ECO:0000259" key="1">
    <source>
        <dbReference type="Pfam" id="PF06568"/>
    </source>
</evidence>
<keyword evidence="3" id="KW-1185">Reference proteome</keyword>
<dbReference type="STRING" id="1231392.OCGS_0420"/>
<protein>
    <recommendedName>
        <fullName evidence="1">YjiS-like domain-containing protein</fullName>
    </recommendedName>
</protein>
<dbReference type="OrthoDB" id="8244198at2"/>
<comment type="caution">
    <text evidence="2">The sequence shown here is derived from an EMBL/GenBank/DDBJ whole genome shotgun (WGS) entry which is preliminary data.</text>
</comment>
<dbReference type="InterPro" id="IPR009506">
    <property type="entry name" value="YjiS-like"/>
</dbReference>
<feature type="domain" description="YjiS-like" evidence="1">
    <location>
        <begin position="24"/>
        <end position="60"/>
    </location>
</feature>
<dbReference type="EMBL" id="AMGO01000007">
    <property type="protein sequence ID" value="EKE45330.1"/>
    <property type="molecule type" value="Genomic_DNA"/>
</dbReference>
<evidence type="ECO:0000313" key="3">
    <source>
        <dbReference type="Proteomes" id="UP000006765"/>
    </source>
</evidence>
<reference evidence="2 3" key="1">
    <citation type="journal article" date="2012" name="J. Bacteriol.">
        <title>Draft Genome Sequence of Oceaniovalibus guishaninsula JLT2003T.</title>
        <authorList>
            <person name="Tang K."/>
            <person name="Liu K."/>
            <person name="Jiao N."/>
        </authorList>
    </citation>
    <scope>NUCLEOTIDE SEQUENCE [LARGE SCALE GENOMIC DNA]</scope>
    <source>
        <strain evidence="2 3">JLT2003</strain>
    </source>
</reference>
<sequence length="71" mass="7918">MTATTTLPHHAGFAERAAGIAAALRDRWTARRTFRRTVNELSDLSNRELADLGLCRTEIRHIALEAAYGPR</sequence>
<gene>
    <name evidence="2" type="ORF">OCGS_0420</name>
</gene>
<dbReference type="RefSeq" id="WP_007425573.1">
    <property type="nucleotide sequence ID" value="NZ_AMGO01000007.1"/>
</dbReference>
<accession>K2I8F1</accession>